<evidence type="ECO:0000313" key="2">
    <source>
        <dbReference type="Proteomes" id="UP001432180"/>
    </source>
</evidence>
<proteinExistence type="predicted"/>
<organism evidence="1 2">
    <name type="scientific">Thiorhodovibrio winogradskyi</name>
    <dbReference type="NCBI Taxonomy" id="77007"/>
    <lineage>
        <taxon>Bacteria</taxon>
        <taxon>Pseudomonadati</taxon>
        <taxon>Pseudomonadota</taxon>
        <taxon>Gammaproteobacteria</taxon>
        <taxon>Chromatiales</taxon>
        <taxon>Chromatiaceae</taxon>
        <taxon>Thiorhodovibrio</taxon>
    </lineage>
</organism>
<dbReference type="Proteomes" id="UP001432180">
    <property type="component" value="Chromosome"/>
</dbReference>
<accession>A0ABZ0S8P2</accession>
<dbReference type="EMBL" id="CP121472">
    <property type="protein sequence ID" value="WPL15895.1"/>
    <property type="molecule type" value="Genomic_DNA"/>
</dbReference>
<reference evidence="1 2" key="1">
    <citation type="journal article" date="2023" name="Microorganisms">
        <title>Thiorhodovibrio frisius and Trv. litoralis spp. nov., Two Novel Members from a Clade of Fastidious Purple Sulfur Bacteria That Exhibit Unique Red-Shifted Light-Harvesting Capabilities.</title>
        <authorList>
            <person name="Methner A."/>
            <person name="Kuzyk S.B."/>
            <person name="Petersen J."/>
            <person name="Bauer S."/>
            <person name="Brinkmann H."/>
            <person name="Sichau K."/>
            <person name="Wanner G."/>
            <person name="Wolf J."/>
            <person name="Neumann-Schaal M."/>
            <person name="Henke P."/>
            <person name="Tank M."/>
            <person name="Sproer C."/>
            <person name="Bunk B."/>
            <person name="Overmann J."/>
        </authorList>
    </citation>
    <scope>NUCLEOTIDE SEQUENCE [LARGE SCALE GENOMIC DNA]</scope>
    <source>
        <strain evidence="1 2">DSM 6702</strain>
    </source>
</reference>
<keyword evidence="2" id="KW-1185">Reference proteome</keyword>
<dbReference type="SUPFAM" id="SSF56935">
    <property type="entry name" value="Porins"/>
    <property type="match status" value="1"/>
</dbReference>
<dbReference type="InterPro" id="IPR023614">
    <property type="entry name" value="Porin_dom_sf"/>
</dbReference>
<sequence length="457" mass="51207">MNQPQFDHLRLSLNLRVRNRAAILVQTLRMLAIACALTGVTGNLAKAEESPNTAAETKSTANTAINGTTAKNQQPDWIDTLQIHGFATQGLSATSANRLFGNSPDVSFKLRELGLNLSTRPTPDLLLSAQILSRTAGDVDNGDLRLDYGFLDYAFRQSFEDKWGLRLGRVKNPIGIYNETRDVDFTRPGILLPQSIYLDRARSILMSSDAAFLYGEQRLGPGTASLNMGYGTPQADDEELERSMLLGRDWAGHLRGEASRLGRILYQMDSGWLFGLTLGEARMDFNARGSDAPLLSDGAITLGYQLLSLQYERPDWSLTAEFLRQTKKTRGFGPLLEDGNTAGDNYYIQLIRRLSERLQLLLRYEEGYVDNADKQGKDAAAHSKLLQSLGLPGVARHNLYGIDWTLGLRWDPAPNWVVKTEYHRIKGTMWVPFTENPSIEAMEENWDLFLFTVGYWF</sequence>
<evidence type="ECO:0000313" key="1">
    <source>
        <dbReference type="EMBL" id="WPL15895.1"/>
    </source>
</evidence>
<gene>
    <name evidence="1" type="ORF">Thiowin_00824</name>
</gene>
<name>A0ABZ0S8P2_9GAMM</name>
<dbReference type="Gene3D" id="2.40.160.10">
    <property type="entry name" value="Porin"/>
    <property type="match status" value="1"/>
</dbReference>
<protein>
    <submittedName>
        <fullName evidence="1">Uncharacterized protein</fullName>
    </submittedName>
</protein>